<dbReference type="AlphaFoldDB" id="A0A0N4Z634"/>
<feature type="transmembrane region" description="Helical" evidence="1">
    <location>
        <begin position="51"/>
        <end position="73"/>
    </location>
</feature>
<keyword evidence="1" id="KW-0812">Transmembrane</keyword>
<feature type="transmembrane region" description="Helical" evidence="1">
    <location>
        <begin position="269"/>
        <end position="290"/>
    </location>
</feature>
<reference evidence="3" key="1">
    <citation type="submission" date="2017-02" db="UniProtKB">
        <authorList>
            <consortium name="WormBaseParasite"/>
        </authorList>
    </citation>
    <scope>IDENTIFICATION</scope>
</reference>
<name>A0A0N4Z634_PARTI</name>
<dbReference type="InterPro" id="IPR019426">
    <property type="entry name" value="7TM_GPCR_serpentine_rcpt_Srv"/>
</dbReference>
<evidence type="ECO:0000256" key="1">
    <source>
        <dbReference type="SAM" id="Phobius"/>
    </source>
</evidence>
<dbReference type="Pfam" id="PF10323">
    <property type="entry name" value="7TM_GPCR_Srv"/>
    <property type="match status" value="1"/>
</dbReference>
<feature type="transmembrane region" description="Helical" evidence="1">
    <location>
        <begin position="93"/>
        <end position="118"/>
    </location>
</feature>
<organism evidence="2 3">
    <name type="scientific">Parastrongyloides trichosuri</name>
    <name type="common">Possum-specific nematode worm</name>
    <dbReference type="NCBI Taxonomy" id="131310"/>
    <lineage>
        <taxon>Eukaryota</taxon>
        <taxon>Metazoa</taxon>
        <taxon>Ecdysozoa</taxon>
        <taxon>Nematoda</taxon>
        <taxon>Chromadorea</taxon>
        <taxon>Rhabditida</taxon>
        <taxon>Tylenchina</taxon>
        <taxon>Panagrolaimomorpha</taxon>
        <taxon>Strongyloidoidea</taxon>
        <taxon>Strongyloididae</taxon>
        <taxon>Parastrongyloides</taxon>
    </lineage>
</organism>
<dbReference type="SUPFAM" id="SSF81321">
    <property type="entry name" value="Family A G protein-coupled receptor-like"/>
    <property type="match status" value="1"/>
</dbReference>
<feature type="transmembrane region" description="Helical" evidence="1">
    <location>
        <begin position="186"/>
        <end position="210"/>
    </location>
</feature>
<dbReference type="WBParaSite" id="PTRK_0000257700.1">
    <property type="protein sequence ID" value="PTRK_0000257700.1"/>
    <property type="gene ID" value="PTRK_0000257700"/>
</dbReference>
<feature type="transmembrane region" description="Helical" evidence="1">
    <location>
        <begin position="14"/>
        <end position="39"/>
    </location>
</feature>
<keyword evidence="2" id="KW-1185">Reference proteome</keyword>
<keyword evidence="1" id="KW-0472">Membrane</keyword>
<dbReference type="Proteomes" id="UP000038045">
    <property type="component" value="Unplaced"/>
</dbReference>
<accession>A0A0N4Z634</accession>
<dbReference type="InterPro" id="IPR051119">
    <property type="entry name" value="Nematode_SR-like"/>
</dbReference>
<keyword evidence="1" id="KW-1133">Transmembrane helix</keyword>
<feature type="transmembrane region" description="Helical" evidence="1">
    <location>
        <begin position="237"/>
        <end position="257"/>
    </location>
</feature>
<protein>
    <submittedName>
        <fullName evidence="3">Serpentine receptor class gamma</fullName>
    </submittedName>
</protein>
<evidence type="ECO:0000313" key="3">
    <source>
        <dbReference type="WBParaSite" id="PTRK_0000257700.1"/>
    </source>
</evidence>
<feature type="transmembrane region" description="Helical" evidence="1">
    <location>
        <begin position="139"/>
        <end position="166"/>
    </location>
</feature>
<dbReference type="Gene3D" id="1.20.1070.10">
    <property type="entry name" value="Rhodopsin 7-helix transmembrane proteins"/>
    <property type="match status" value="1"/>
</dbReference>
<sequence length="333" mass="38997">MIIIDAYTIFLKGLIGVIFAVDITSWIIYLVLIIFLLKCRIRGDQLVSKEFYTLCIFNGILDIIFVVEEYINFRIPQFGIFEDLYLKRLPGTFFAGACYTYSLCQVSIISLSGITITFNRFYAIKYPTKYKHFWSGWKLCLLTVWPVFIVIPIFIGFCDADVNYIVDEERGRFIQNFTDETTNDTIWSITLYIHIFSMILNAILNVFIIITTRSKHKLPKSTNKELRIDITMSKFTLIYFFSFGFVVILEIILFFAFKYKKKEISFNCLTFYILAQTIMVFFSPYTLLFLSKELRSKFFQFCGLTKCFSNINIPFTNSTTSKRVVPLQPKNQS</sequence>
<dbReference type="PANTHER" id="PTHR31627">
    <property type="entry name" value="SERPENTINE RECEPTOR CLASS GAMMA-RELATED"/>
    <property type="match status" value="1"/>
</dbReference>
<evidence type="ECO:0000313" key="2">
    <source>
        <dbReference type="Proteomes" id="UP000038045"/>
    </source>
</evidence>
<proteinExistence type="predicted"/>